<name>A0A4R1NQC6_9RHOB</name>
<evidence type="ECO:0000256" key="1">
    <source>
        <dbReference type="SAM" id="SignalP"/>
    </source>
</evidence>
<dbReference type="AlphaFoldDB" id="A0A4R1NQC6"/>
<accession>A0A4R1NQC6</accession>
<proteinExistence type="predicted"/>
<protein>
    <submittedName>
        <fullName evidence="3">Uncharacterized protein (DUF2147 family)</fullName>
    </submittedName>
</protein>
<dbReference type="OrthoDB" id="9811671at2"/>
<gene>
    <name evidence="3" type="ORF">BXY66_2097</name>
</gene>
<dbReference type="Pfam" id="PF09917">
    <property type="entry name" value="DUF2147"/>
    <property type="match status" value="1"/>
</dbReference>
<keyword evidence="1" id="KW-0732">Signal</keyword>
<feature type="signal peptide" evidence="1">
    <location>
        <begin position="1"/>
        <end position="20"/>
    </location>
</feature>
<dbReference type="RefSeq" id="WP_132860009.1">
    <property type="nucleotide sequence ID" value="NZ_SMGR01000001.1"/>
</dbReference>
<dbReference type="EMBL" id="SMGR01000001">
    <property type="protein sequence ID" value="TCL10029.1"/>
    <property type="molecule type" value="Genomic_DNA"/>
</dbReference>
<dbReference type="Proteomes" id="UP000295673">
    <property type="component" value="Unassembled WGS sequence"/>
</dbReference>
<comment type="caution">
    <text evidence="3">The sequence shown here is derived from an EMBL/GenBank/DDBJ whole genome shotgun (WGS) entry which is preliminary data.</text>
</comment>
<sequence length="130" mass="13507">MKKFALAAAMVVAGAGAAMADPAAGTWKTEPGDTGGYLHVKVAPCGSNICGTIAKAFDETGAEVANYEHAGKRMLWDMNADGGGKYSGGQIWAADSDKTYKSKMSLSGNTLTVKGCVAVICRGQDWKRVN</sequence>
<dbReference type="PANTHER" id="PTHR36919:SF2">
    <property type="entry name" value="BLL6627 PROTEIN"/>
    <property type="match status" value="1"/>
</dbReference>
<evidence type="ECO:0000259" key="2">
    <source>
        <dbReference type="Pfam" id="PF09917"/>
    </source>
</evidence>
<dbReference type="PANTHER" id="PTHR36919">
    <property type="entry name" value="BLR1215 PROTEIN"/>
    <property type="match status" value="1"/>
</dbReference>
<evidence type="ECO:0000313" key="4">
    <source>
        <dbReference type="Proteomes" id="UP000295673"/>
    </source>
</evidence>
<reference evidence="3 4" key="1">
    <citation type="submission" date="2019-03" db="EMBL/GenBank/DDBJ databases">
        <title>Genomic Encyclopedia of Archaeal and Bacterial Type Strains, Phase II (KMG-II): from individual species to whole genera.</title>
        <authorList>
            <person name="Goeker M."/>
        </authorList>
    </citation>
    <scope>NUCLEOTIDE SEQUENCE [LARGE SCALE GENOMIC DNA]</scope>
    <source>
        <strain evidence="3 4">DSM 26433</strain>
    </source>
</reference>
<feature type="chain" id="PRO_5020443442" evidence="1">
    <location>
        <begin position="21"/>
        <end position="130"/>
    </location>
</feature>
<dbReference type="InterPro" id="IPR019223">
    <property type="entry name" value="DUF2147"/>
</dbReference>
<keyword evidence="4" id="KW-1185">Reference proteome</keyword>
<feature type="domain" description="DUF2147" evidence="2">
    <location>
        <begin position="25"/>
        <end position="128"/>
    </location>
</feature>
<dbReference type="Gene3D" id="2.40.128.520">
    <property type="match status" value="1"/>
</dbReference>
<organism evidence="3 4">
    <name type="scientific">Shimia isoporae</name>
    <dbReference type="NCBI Taxonomy" id="647720"/>
    <lineage>
        <taxon>Bacteria</taxon>
        <taxon>Pseudomonadati</taxon>
        <taxon>Pseudomonadota</taxon>
        <taxon>Alphaproteobacteria</taxon>
        <taxon>Rhodobacterales</taxon>
        <taxon>Roseobacteraceae</taxon>
    </lineage>
</organism>
<evidence type="ECO:0000313" key="3">
    <source>
        <dbReference type="EMBL" id="TCL10029.1"/>
    </source>
</evidence>